<accession>A0ABS5URG6</accession>
<dbReference type="RefSeq" id="WP_214358833.1">
    <property type="nucleotide sequence ID" value="NZ_JAFEJS010000012.1"/>
</dbReference>
<gene>
    <name evidence="1" type="ORF">JS528_09555</name>
</gene>
<organism evidence="1 2">
    <name type="scientific">Bifidobacterium santillanense</name>
    <dbReference type="NCBI Taxonomy" id="2809028"/>
    <lineage>
        <taxon>Bacteria</taxon>
        <taxon>Bacillati</taxon>
        <taxon>Actinomycetota</taxon>
        <taxon>Actinomycetes</taxon>
        <taxon>Bifidobacteriales</taxon>
        <taxon>Bifidobacteriaceae</taxon>
        <taxon>Bifidobacterium</taxon>
    </lineage>
</organism>
<reference evidence="1 2" key="1">
    <citation type="journal article" date="2021" name="Environ. Microbiol.">
        <title>Genetic insights into the dark matter of the mammalian gut microbiota through targeted genome reconstruction.</title>
        <authorList>
            <person name="Lugli G.A."/>
            <person name="Alessandri G."/>
            <person name="Milani C."/>
            <person name="Viappiani A."/>
            <person name="Fontana F."/>
            <person name="Tarracchini C."/>
            <person name="Mancabelli L."/>
            <person name="Argentini C."/>
            <person name="Ruiz L."/>
            <person name="Margolles A."/>
            <person name="van Sinderen D."/>
            <person name="Turroni F."/>
            <person name="Ventura M."/>
        </authorList>
    </citation>
    <scope>NUCLEOTIDE SEQUENCE [LARGE SCALE GENOMIC DNA]</scope>
    <source>
        <strain evidence="1 2">MA2</strain>
    </source>
</reference>
<sequence length="90" mass="9396">MGTVKLNNAGFKAIRQSAGVMAELNKQAQAMTNRANGLSQVKGAEYRTAPARTTDRGSIALVTTGHGDTAAVKAMVDNAKYDTLTKAIGQ</sequence>
<protein>
    <recommendedName>
        <fullName evidence="3">Phage protein</fullName>
    </recommendedName>
</protein>
<proteinExistence type="predicted"/>
<evidence type="ECO:0000313" key="2">
    <source>
        <dbReference type="Proteomes" id="UP000773064"/>
    </source>
</evidence>
<comment type="caution">
    <text evidence="1">The sequence shown here is derived from an EMBL/GenBank/DDBJ whole genome shotgun (WGS) entry which is preliminary data.</text>
</comment>
<evidence type="ECO:0008006" key="3">
    <source>
        <dbReference type="Google" id="ProtNLM"/>
    </source>
</evidence>
<dbReference type="Proteomes" id="UP000773064">
    <property type="component" value="Unassembled WGS sequence"/>
</dbReference>
<evidence type="ECO:0000313" key="1">
    <source>
        <dbReference type="EMBL" id="MBT1173580.1"/>
    </source>
</evidence>
<dbReference type="EMBL" id="JAFEJS010000012">
    <property type="protein sequence ID" value="MBT1173580.1"/>
    <property type="molecule type" value="Genomic_DNA"/>
</dbReference>
<keyword evidence="2" id="KW-1185">Reference proteome</keyword>
<name>A0ABS5URG6_9BIFI</name>